<evidence type="ECO:0000313" key="3">
    <source>
        <dbReference type="Proteomes" id="UP000316921"/>
    </source>
</evidence>
<keyword evidence="3" id="KW-1185">Reference proteome</keyword>
<feature type="domain" description="Carrier" evidence="1">
    <location>
        <begin position="1"/>
        <end position="80"/>
    </location>
</feature>
<dbReference type="PROSITE" id="PS50075">
    <property type="entry name" value="CARRIER"/>
    <property type="match status" value="1"/>
</dbReference>
<dbReference type="AlphaFoldDB" id="A0A518BIC9"/>
<dbReference type="InterPro" id="IPR009081">
    <property type="entry name" value="PP-bd_ACP"/>
</dbReference>
<dbReference type="Proteomes" id="UP000316921">
    <property type="component" value="Chromosome"/>
</dbReference>
<accession>A0A518BIC9</accession>
<protein>
    <submittedName>
        <fullName evidence="2">Acyl carrier protein</fullName>
    </submittedName>
</protein>
<dbReference type="EMBL" id="CP036287">
    <property type="protein sequence ID" value="QDU66726.1"/>
    <property type="molecule type" value="Genomic_DNA"/>
</dbReference>
<sequence>MTPEEVVVAIKDIIQTIAPDEEVDGLDMNERLRDQIELDSMDFLDIVMELRKLYGVQVPEEDYKELGTLQGCVDYLGPKLADKELHCASRA</sequence>
<evidence type="ECO:0000259" key="1">
    <source>
        <dbReference type="PROSITE" id="PS50075"/>
    </source>
</evidence>
<dbReference type="Gene3D" id="1.10.1200.10">
    <property type="entry name" value="ACP-like"/>
    <property type="match status" value="1"/>
</dbReference>
<gene>
    <name evidence="2" type="ORF">Pla133_18020</name>
</gene>
<reference evidence="2 3" key="1">
    <citation type="submission" date="2019-02" db="EMBL/GenBank/DDBJ databases">
        <title>Deep-cultivation of Planctomycetes and their phenomic and genomic characterization uncovers novel biology.</title>
        <authorList>
            <person name="Wiegand S."/>
            <person name="Jogler M."/>
            <person name="Boedeker C."/>
            <person name="Pinto D."/>
            <person name="Vollmers J."/>
            <person name="Rivas-Marin E."/>
            <person name="Kohn T."/>
            <person name="Peeters S.H."/>
            <person name="Heuer A."/>
            <person name="Rast P."/>
            <person name="Oberbeckmann S."/>
            <person name="Bunk B."/>
            <person name="Jeske O."/>
            <person name="Meyerdierks A."/>
            <person name="Storesund J.E."/>
            <person name="Kallscheuer N."/>
            <person name="Luecker S."/>
            <person name="Lage O.M."/>
            <person name="Pohl T."/>
            <person name="Merkel B.J."/>
            <person name="Hornburger P."/>
            <person name="Mueller R.-W."/>
            <person name="Bruemmer F."/>
            <person name="Labrenz M."/>
            <person name="Spormann A.M."/>
            <person name="Op den Camp H."/>
            <person name="Overmann J."/>
            <person name="Amann R."/>
            <person name="Jetten M.S.M."/>
            <person name="Mascher T."/>
            <person name="Medema M.H."/>
            <person name="Devos D.P."/>
            <person name="Kaster A.-K."/>
            <person name="Ovreas L."/>
            <person name="Rohde M."/>
            <person name="Galperin M.Y."/>
            <person name="Jogler C."/>
        </authorList>
    </citation>
    <scope>NUCLEOTIDE SEQUENCE [LARGE SCALE GENOMIC DNA]</scope>
    <source>
        <strain evidence="2 3">Pla133</strain>
    </source>
</reference>
<evidence type="ECO:0000313" key="2">
    <source>
        <dbReference type="EMBL" id="QDU66726.1"/>
    </source>
</evidence>
<dbReference type="Pfam" id="PF00550">
    <property type="entry name" value="PP-binding"/>
    <property type="match status" value="1"/>
</dbReference>
<dbReference type="SUPFAM" id="SSF47336">
    <property type="entry name" value="ACP-like"/>
    <property type="match status" value="1"/>
</dbReference>
<dbReference type="RefSeq" id="WP_145064539.1">
    <property type="nucleotide sequence ID" value="NZ_CP036287.1"/>
</dbReference>
<name>A0A518BIC9_9BACT</name>
<dbReference type="KEGG" id="pbap:Pla133_18020"/>
<dbReference type="InterPro" id="IPR036736">
    <property type="entry name" value="ACP-like_sf"/>
</dbReference>
<organism evidence="2 3">
    <name type="scientific">Engelhardtia mirabilis</name>
    <dbReference type="NCBI Taxonomy" id="2528011"/>
    <lineage>
        <taxon>Bacteria</taxon>
        <taxon>Pseudomonadati</taxon>
        <taxon>Planctomycetota</taxon>
        <taxon>Planctomycetia</taxon>
        <taxon>Planctomycetia incertae sedis</taxon>
        <taxon>Engelhardtia</taxon>
    </lineage>
</organism>
<proteinExistence type="predicted"/>